<gene>
    <name evidence="2" type="ORF">BCR44DRAFT_1276808</name>
</gene>
<comment type="caution">
    <text evidence="2">The sequence shown here is derived from an EMBL/GenBank/DDBJ whole genome shotgun (WGS) entry which is preliminary data.</text>
</comment>
<keyword evidence="1" id="KW-0812">Transmembrane</keyword>
<dbReference type="AlphaFoldDB" id="A0A1Y2HC52"/>
<protein>
    <recommendedName>
        <fullName evidence="4">Transmembrane protein</fullName>
    </recommendedName>
</protein>
<keyword evidence="3" id="KW-1185">Reference proteome</keyword>
<proteinExistence type="predicted"/>
<dbReference type="Proteomes" id="UP000193411">
    <property type="component" value="Unassembled WGS sequence"/>
</dbReference>
<keyword evidence="1" id="KW-0472">Membrane</keyword>
<organism evidence="2 3">
    <name type="scientific">Catenaria anguillulae PL171</name>
    <dbReference type="NCBI Taxonomy" id="765915"/>
    <lineage>
        <taxon>Eukaryota</taxon>
        <taxon>Fungi</taxon>
        <taxon>Fungi incertae sedis</taxon>
        <taxon>Blastocladiomycota</taxon>
        <taxon>Blastocladiomycetes</taxon>
        <taxon>Blastocladiales</taxon>
        <taxon>Catenariaceae</taxon>
        <taxon>Catenaria</taxon>
    </lineage>
</organism>
<sequence length="102" mass="11320">MGHAGRLFPLEFRSMVPGRSISNPAMGLAIRSRPYKERRPPHFSRSLRPFLPCPDSKDSRCLLLYPGSFPAAYLVLVYCCVLSVAVCLPSSSFLSLTPSLVY</sequence>
<keyword evidence="1" id="KW-1133">Transmembrane helix</keyword>
<accession>A0A1Y2HC52</accession>
<evidence type="ECO:0000313" key="3">
    <source>
        <dbReference type="Proteomes" id="UP000193411"/>
    </source>
</evidence>
<feature type="transmembrane region" description="Helical" evidence="1">
    <location>
        <begin position="72"/>
        <end position="96"/>
    </location>
</feature>
<reference evidence="2 3" key="1">
    <citation type="submission" date="2016-07" db="EMBL/GenBank/DDBJ databases">
        <title>Pervasive Adenine N6-methylation of Active Genes in Fungi.</title>
        <authorList>
            <consortium name="DOE Joint Genome Institute"/>
            <person name="Mondo S.J."/>
            <person name="Dannebaum R.O."/>
            <person name="Kuo R.C."/>
            <person name="Labutti K."/>
            <person name="Haridas S."/>
            <person name="Kuo A."/>
            <person name="Salamov A."/>
            <person name="Ahrendt S.R."/>
            <person name="Lipzen A."/>
            <person name="Sullivan W."/>
            <person name="Andreopoulos W.B."/>
            <person name="Clum A."/>
            <person name="Lindquist E."/>
            <person name="Daum C."/>
            <person name="Ramamoorthy G.K."/>
            <person name="Gryganskyi A."/>
            <person name="Culley D."/>
            <person name="Magnuson J.K."/>
            <person name="James T.Y."/>
            <person name="O'Malley M.A."/>
            <person name="Stajich J.E."/>
            <person name="Spatafora J.W."/>
            <person name="Visel A."/>
            <person name="Grigoriev I.V."/>
        </authorList>
    </citation>
    <scope>NUCLEOTIDE SEQUENCE [LARGE SCALE GENOMIC DNA]</scope>
    <source>
        <strain evidence="2 3">PL171</strain>
    </source>
</reference>
<evidence type="ECO:0008006" key="4">
    <source>
        <dbReference type="Google" id="ProtNLM"/>
    </source>
</evidence>
<dbReference type="EMBL" id="MCFL01000064">
    <property type="protein sequence ID" value="ORZ31263.1"/>
    <property type="molecule type" value="Genomic_DNA"/>
</dbReference>
<name>A0A1Y2HC52_9FUNG</name>
<evidence type="ECO:0000256" key="1">
    <source>
        <dbReference type="SAM" id="Phobius"/>
    </source>
</evidence>
<evidence type="ECO:0000313" key="2">
    <source>
        <dbReference type="EMBL" id="ORZ31263.1"/>
    </source>
</evidence>